<dbReference type="EMBL" id="BPVZ01000058">
    <property type="protein sequence ID" value="GKV21678.1"/>
    <property type="molecule type" value="Genomic_DNA"/>
</dbReference>
<dbReference type="Pfam" id="PF07727">
    <property type="entry name" value="RVT_2"/>
    <property type="match status" value="1"/>
</dbReference>
<comment type="caution">
    <text evidence="2">The sequence shown here is derived from an EMBL/GenBank/DDBJ whole genome shotgun (WGS) entry which is preliminary data.</text>
</comment>
<feature type="domain" description="Reverse transcriptase Ty1/copia-type" evidence="1">
    <location>
        <begin position="35"/>
        <end position="97"/>
    </location>
</feature>
<dbReference type="AlphaFoldDB" id="A0AAV5KAR0"/>
<organism evidence="2 3">
    <name type="scientific">Rubroshorea leprosula</name>
    <dbReference type="NCBI Taxonomy" id="152421"/>
    <lineage>
        <taxon>Eukaryota</taxon>
        <taxon>Viridiplantae</taxon>
        <taxon>Streptophyta</taxon>
        <taxon>Embryophyta</taxon>
        <taxon>Tracheophyta</taxon>
        <taxon>Spermatophyta</taxon>
        <taxon>Magnoliopsida</taxon>
        <taxon>eudicotyledons</taxon>
        <taxon>Gunneridae</taxon>
        <taxon>Pentapetalae</taxon>
        <taxon>rosids</taxon>
        <taxon>malvids</taxon>
        <taxon>Malvales</taxon>
        <taxon>Dipterocarpaceae</taxon>
        <taxon>Rubroshorea</taxon>
    </lineage>
</organism>
<reference evidence="2 3" key="1">
    <citation type="journal article" date="2021" name="Commun. Biol.">
        <title>The genome of Shorea leprosula (Dipterocarpaceae) highlights the ecological relevance of drought in aseasonal tropical rainforests.</title>
        <authorList>
            <person name="Ng K.K.S."/>
            <person name="Kobayashi M.J."/>
            <person name="Fawcett J.A."/>
            <person name="Hatakeyama M."/>
            <person name="Paape T."/>
            <person name="Ng C.H."/>
            <person name="Ang C.C."/>
            <person name="Tnah L.H."/>
            <person name="Lee C.T."/>
            <person name="Nishiyama T."/>
            <person name="Sese J."/>
            <person name="O'Brien M.J."/>
            <person name="Copetti D."/>
            <person name="Mohd Noor M.I."/>
            <person name="Ong R.C."/>
            <person name="Putra M."/>
            <person name="Sireger I.Z."/>
            <person name="Indrioko S."/>
            <person name="Kosugi Y."/>
            <person name="Izuno A."/>
            <person name="Isagi Y."/>
            <person name="Lee S.L."/>
            <person name="Shimizu K.K."/>
        </authorList>
    </citation>
    <scope>NUCLEOTIDE SEQUENCE [LARGE SCALE GENOMIC DNA]</scope>
    <source>
        <strain evidence="2">214</strain>
    </source>
</reference>
<dbReference type="Proteomes" id="UP001054252">
    <property type="component" value="Unassembled WGS sequence"/>
</dbReference>
<sequence length="97" mass="11035">MADEFSALLKNNTWSLVPHPLNVNVVGLNLVVKPITIHTVLALDVMNSWPIHQLDVKNAFLHGHLYEVVYMSQSPGFINSKYPNYVYQLNRALYGLK</sequence>
<dbReference type="InterPro" id="IPR013103">
    <property type="entry name" value="RVT_2"/>
</dbReference>
<keyword evidence="3" id="KW-1185">Reference proteome</keyword>
<evidence type="ECO:0000313" key="2">
    <source>
        <dbReference type="EMBL" id="GKV21678.1"/>
    </source>
</evidence>
<protein>
    <recommendedName>
        <fullName evidence="1">Reverse transcriptase Ty1/copia-type domain-containing protein</fullName>
    </recommendedName>
</protein>
<gene>
    <name evidence="2" type="ORF">SLEP1_g31634</name>
</gene>
<accession>A0AAV5KAR0</accession>
<evidence type="ECO:0000259" key="1">
    <source>
        <dbReference type="Pfam" id="PF07727"/>
    </source>
</evidence>
<evidence type="ECO:0000313" key="3">
    <source>
        <dbReference type="Proteomes" id="UP001054252"/>
    </source>
</evidence>
<proteinExistence type="predicted"/>
<name>A0AAV5KAR0_9ROSI</name>